<dbReference type="GO" id="GO:0051287">
    <property type="term" value="F:NAD binding"/>
    <property type="evidence" value="ECO:0007669"/>
    <property type="project" value="InterPro"/>
</dbReference>
<dbReference type="GO" id="GO:0006024">
    <property type="term" value="P:glycosaminoglycan biosynthetic process"/>
    <property type="evidence" value="ECO:0007669"/>
    <property type="project" value="TreeGrafter"/>
</dbReference>
<dbReference type="GO" id="GO:0000271">
    <property type="term" value="P:polysaccharide biosynthetic process"/>
    <property type="evidence" value="ECO:0007669"/>
    <property type="project" value="InterPro"/>
</dbReference>
<feature type="non-terminal residue" evidence="9">
    <location>
        <position position="1"/>
    </location>
</feature>
<evidence type="ECO:0000256" key="5">
    <source>
        <dbReference type="ARBA" id="ARBA00023027"/>
    </source>
</evidence>
<evidence type="ECO:0000259" key="8">
    <source>
        <dbReference type="Pfam" id="PF03720"/>
    </source>
</evidence>
<evidence type="ECO:0000256" key="6">
    <source>
        <dbReference type="ARBA" id="ARBA00047473"/>
    </source>
</evidence>
<dbReference type="PANTHER" id="PTHR11374:SF3">
    <property type="entry name" value="UDP-GLUCOSE 6-DEHYDROGENASE"/>
    <property type="match status" value="1"/>
</dbReference>
<dbReference type="AlphaFoldDB" id="A0A0B1SBI3"/>
<dbReference type="Gene3D" id="1.20.5.100">
    <property type="entry name" value="Cytochrome c1, transmembrane anchor, C-terminal"/>
    <property type="match status" value="1"/>
</dbReference>
<dbReference type="InterPro" id="IPR036220">
    <property type="entry name" value="UDP-Glc/GDP-Man_DH_C_sf"/>
</dbReference>
<dbReference type="OrthoDB" id="5059218at2759"/>
<dbReference type="SUPFAM" id="SSF52413">
    <property type="entry name" value="UDP-glucose/GDP-mannose dehydrogenase C-terminal domain"/>
    <property type="match status" value="1"/>
</dbReference>
<accession>A0A0B1SBI3</accession>
<name>A0A0B1SBI3_OESDE</name>
<dbReference type="GO" id="GO:0005634">
    <property type="term" value="C:nucleus"/>
    <property type="evidence" value="ECO:0007669"/>
    <property type="project" value="TreeGrafter"/>
</dbReference>
<dbReference type="PIRSF" id="PIRSF000124">
    <property type="entry name" value="UDPglc_GDPman_dh"/>
    <property type="match status" value="1"/>
</dbReference>
<dbReference type="InterPro" id="IPR014027">
    <property type="entry name" value="UDP-Glc/GDP-Man_DH_C"/>
</dbReference>
<evidence type="ECO:0000313" key="9">
    <source>
        <dbReference type="EMBL" id="KHJ82284.1"/>
    </source>
</evidence>
<proteinExistence type="inferred from homology"/>
<dbReference type="UniPathway" id="UPA00038">
    <property type="reaction ID" value="UER00491"/>
</dbReference>
<dbReference type="InterPro" id="IPR008927">
    <property type="entry name" value="6-PGluconate_DH-like_C_sf"/>
</dbReference>
<evidence type="ECO:0000256" key="4">
    <source>
        <dbReference type="ARBA" id="ARBA00023002"/>
    </source>
</evidence>
<dbReference type="Pfam" id="PF03720">
    <property type="entry name" value="UDPG_MGDP_dh_C"/>
    <property type="match status" value="1"/>
</dbReference>
<dbReference type="InterPro" id="IPR017476">
    <property type="entry name" value="UDP-Glc/GDP-Man"/>
</dbReference>
<gene>
    <name evidence="9" type="ORF">OESDEN_18024</name>
</gene>
<dbReference type="GO" id="GO:0006065">
    <property type="term" value="P:UDP-glucuronate biosynthetic process"/>
    <property type="evidence" value="ECO:0007669"/>
    <property type="project" value="UniProtKB-UniPathway"/>
</dbReference>
<dbReference type="PANTHER" id="PTHR11374">
    <property type="entry name" value="UDP-GLUCOSE DEHYDROGENASE/UDP-MANNAC DEHYDROGENASE"/>
    <property type="match status" value="1"/>
</dbReference>
<dbReference type="InterPro" id="IPR028356">
    <property type="entry name" value="UDPglc_DH_euk"/>
</dbReference>
<dbReference type="EMBL" id="KN580707">
    <property type="protein sequence ID" value="KHJ82284.1"/>
    <property type="molecule type" value="Genomic_DNA"/>
</dbReference>
<evidence type="ECO:0000256" key="2">
    <source>
        <dbReference type="ARBA" id="ARBA00006601"/>
    </source>
</evidence>
<organism evidence="9 10">
    <name type="scientific">Oesophagostomum dentatum</name>
    <name type="common">Nodular worm</name>
    <dbReference type="NCBI Taxonomy" id="61180"/>
    <lineage>
        <taxon>Eukaryota</taxon>
        <taxon>Metazoa</taxon>
        <taxon>Ecdysozoa</taxon>
        <taxon>Nematoda</taxon>
        <taxon>Chromadorea</taxon>
        <taxon>Rhabditida</taxon>
        <taxon>Rhabditina</taxon>
        <taxon>Rhabditomorpha</taxon>
        <taxon>Strongyloidea</taxon>
        <taxon>Strongylidae</taxon>
        <taxon>Oesophagostomum</taxon>
    </lineage>
</organism>
<dbReference type="SUPFAM" id="SSF48179">
    <property type="entry name" value="6-phosphogluconate dehydrogenase C-terminal domain-like"/>
    <property type="match status" value="1"/>
</dbReference>
<dbReference type="InterPro" id="IPR014026">
    <property type="entry name" value="UDP-Glc/GDP-Man_DH_dimer"/>
</dbReference>
<keyword evidence="10" id="KW-1185">Reference proteome</keyword>
<feature type="domain" description="UDP-glucose/GDP-mannose dehydrogenase C-terminal" evidence="8">
    <location>
        <begin position="196"/>
        <end position="237"/>
    </location>
</feature>
<dbReference type="EC" id="1.1.1.22" evidence="3"/>
<dbReference type="PIRSF" id="PIRSF500136">
    <property type="entry name" value="UDP_ManNAc_DH"/>
    <property type="match status" value="1"/>
</dbReference>
<comment type="similarity">
    <text evidence="2">Belongs to the UDP-glucose/GDP-mannose dehydrogenase family.</text>
</comment>
<dbReference type="GO" id="GO:0003979">
    <property type="term" value="F:UDP-glucose 6-dehydrogenase activity"/>
    <property type="evidence" value="ECO:0007669"/>
    <property type="project" value="UniProtKB-EC"/>
</dbReference>
<evidence type="ECO:0000256" key="1">
    <source>
        <dbReference type="ARBA" id="ARBA00004701"/>
    </source>
</evidence>
<dbReference type="InterPro" id="IPR028359">
    <property type="entry name" value="UDP_ManNAc/GlcNAc_DH"/>
</dbReference>
<feature type="domain" description="UDP-glucose/GDP-mannose dehydrogenase dimerisation" evidence="7">
    <location>
        <begin position="78"/>
        <end position="172"/>
    </location>
</feature>
<keyword evidence="4" id="KW-0560">Oxidoreductase</keyword>
<keyword evidence="5" id="KW-0520">NAD</keyword>
<dbReference type="GO" id="GO:0016628">
    <property type="term" value="F:oxidoreductase activity, acting on the CH-CH group of donors, NAD or NADP as acceptor"/>
    <property type="evidence" value="ECO:0007669"/>
    <property type="project" value="InterPro"/>
</dbReference>
<comment type="catalytic activity">
    <reaction evidence="6">
        <text>UDP-alpha-D-glucose + 2 NAD(+) + H2O = UDP-alpha-D-glucuronate + 2 NADH + 3 H(+)</text>
        <dbReference type="Rhea" id="RHEA:23596"/>
        <dbReference type="ChEBI" id="CHEBI:15377"/>
        <dbReference type="ChEBI" id="CHEBI:15378"/>
        <dbReference type="ChEBI" id="CHEBI:57540"/>
        <dbReference type="ChEBI" id="CHEBI:57945"/>
        <dbReference type="ChEBI" id="CHEBI:58052"/>
        <dbReference type="ChEBI" id="CHEBI:58885"/>
        <dbReference type="EC" id="1.1.1.22"/>
    </reaction>
</comment>
<protein>
    <recommendedName>
        <fullName evidence="3">UDP-glucose 6-dehydrogenase</fullName>
        <ecNumber evidence="3">1.1.1.22</ecNumber>
    </recommendedName>
</protein>
<dbReference type="Gene3D" id="3.40.50.720">
    <property type="entry name" value="NAD(P)-binding Rossmann-like Domain"/>
    <property type="match status" value="1"/>
</dbReference>
<reference evidence="9 10" key="1">
    <citation type="submission" date="2014-03" db="EMBL/GenBank/DDBJ databases">
        <title>Draft genome of the hookworm Oesophagostomum dentatum.</title>
        <authorList>
            <person name="Mitreva M."/>
        </authorList>
    </citation>
    <scope>NUCLEOTIDE SEQUENCE [LARGE SCALE GENOMIC DNA]</scope>
    <source>
        <strain evidence="9 10">OD-Hann</strain>
    </source>
</reference>
<evidence type="ECO:0000256" key="3">
    <source>
        <dbReference type="ARBA" id="ARBA00012954"/>
    </source>
</evidence>
<evidence type="ECO:0000313" key="10">
    <source>
        <dbReference type="Proteomes" id="UP000053660"/>
    </source>
</evidence>
<evidence type="ECO:0000259" key="7">
    <source>
        <dbReference type="Pfam" id="PF00984"/>
    </source>
</evidence>
<dbReference type="Proteomes" id="UP000053660">
    <property type="component" value="Unassembled WGS sequence"/>
</dbReference>
<dbReference type="Pfam" id="PF00984">
    <property type="entry name" value="UDPG_MGDP_dh"/>
    <property type="match status" value="1"/>
</dbReference>
<sequence length="239" mass="26685">LAPELCHLAQFTLICCPSAPINHFSCSCSFCLRVALFFTSPAAFKNFISFLGAAAVAQLVRVYENWVPRDRIITTNTWSSELSKLAANAFLAQRISSINAISAICEATGADVREVSHAVGFDSRIGNRFLQASVGFGGSCFQKDVLSLVYLCESLNLKKVADYWMGVIEINQWQRRRFSDKIIAELFNTITDKKIAVFGFAFKKNTGDTRESSAIHVISHLLEERAKISVYDPKVRKYH</sequence>
<comment type="pathway">
    <text evidence="1">Nucleotide-sugar biosynthesis; UDP-alpha-D-glucuronate biosynthesis; UDP-alpha-D-glucuronate from UDP-alpha-D-glucose: step 1/1.</text>
</comment>
<dbReference type="FunFam" id="1.20.5.100:FF:000001">
    <property type="entry name" value="UDP-glucose 6-dehydrogenase"/>
    <property type="match status" value="1"/>
</dbReference>